<proteinExistence type="predicted"/>
<comment type="caution">
    <text evidence="2">The sequence shown here is derived from an EMBL/GenBank/DDBJ whole genome shotgun (WGS) entry which is preliminary data.</text>
</comment>
<dbReference type="Proteomes" id="UP001412067">
    <property type="component" value="Unassembled WGS sequence"/>
</dbReference>
<protein>
    <submittedName>
        <fullName evidence="2">Uncharacterized protein</fullName>
    </submittedName>
</protein>
<name>A0ABR2MV70_9ASPA</name>
<gene>
    <name evidence="2" type="ORF">KSP40_PGU002260</name>
</gene>
<feature type="region of interest" description="Disordered" evidence="1">
    <location>
        <begin position="35"/>
        <end position="76"/>
    </location>
</feature>
<accession>A0ABR2MV70</accession>
<evidence type="ECO:0000313" key="2">
    <source>
        <dbReference type="EMBL" id="KAK8967996.1"/>
    </source>
</evidence>
<evidence type="ECO:0000313" key="3">
    <source>
        <dbReference type="Proteomes" id="UP001412067"/>
    </source>
</evidence>
<reference evidence="2 3" key="1">
    <citation type="journal article" date="2022" name="Nat. Plants">
        <title>Genomes of leafy and leafless Platanthera orchids illuminate the evolution of mycoheterotrophy.</title>
        <authorList>
            <person name="Li M.H."/>
            <person name="Liu K.W."/>
            <person name="Li Z."/>
            <person name="Lu H.C."/>
            <person name="Ye Q.L."/>
            <person name="Zhang D."/>
            <person name="Wang J.Y."/>
            <person name="Li Y.F."/>
            <person name="Zhong Z.M."/>
            <person name="Liu X."/>
            <person name="Yu X."/>
            <person name="Liu D.K."/>
            <person name="Tu X.D."/>
            <person name="Liu B."/>
            <person name="Hao Y."/>
            <person name="Liao X.Y."/>
            <person name="Jiang Y.T."/>
            <person name="Sun W.H."/>
            <person name="Chen J."/>
            <person name="Chen Y.Q."/>
            <person name="Ai Y."/>
            <person name="Zhai J.W."/>
            <person name="Wu S.S."/>
            <person name="Zhou Z."/>
            <person name="Hsiao Y.Y."/>
            <person name="Wu W.L."/>
            <person name="Chen Y.Y."/>
            <person name="Lin Y.F."/>
            <person name="Hsu J.L."/>
            <person name="Li C.Y."/>
            <person name="Wang Z.W."/>
            <person name="Zhao X."/>
            <person name="Zhong W.Y."/>
            <person name="Ma X.K."/>
            <person name="Ma L."/>
            <person name="Huang J."/>
            <person name="Chen G.Z."/>
            <person name="Huang M.Z."/>
            <person name="Huang L."/>
            <person name="Peng D.H."/>
            <person name="Luo Y.B."/>
            <person name="Zou S.Q."/>
            <person name="Chen S.P."/>
            <person name="Lan S."/>
            <person name="Tsai W.C."/>
            <person name="Van de Peer Y."/>
            <person name="Liu Z.J."/>
        </authorList>
    </citation>
    <scope>NUCLEOTIDE SEQUENCE [LARGE SCALE GENOMIC DNA]</scope>
    <source>
        <strain evidence="2">Lor288</strain>
    </source>
</reference>
<feature type="compositionally biased region" description="Gly residues" evidence="1">
    <location>
        <begin position="35"/>
        <end position="45"/>
    </location>
</feature>
<organism evidence="2 3">
    <name type="scientific">Platanthera guangdongensis</name>
    <dbReference type="NCBI Taxonomy" id="2320717"/>
    <lineage>
        <taxon>Eukaryota</taxon>
        <taxon>Viridiplantae</taxon>
        <taxon>Streptophyta</taxon>
        <taxon>Embryophyta</taxon>
        <taxon>Tracheophyta</taxon>
        <taxon>Spermatophyta</taxon>
        <taxon>Magnoliopsida</taxon>
        <taxon>Liliopsida</taxon>
        <taxon>Asparagales</taxon>
        <taxon>Orchidaceae</taxon>
        <taxon>Orchidoideae</taxon>
        <taxon>Orchideae</taxon>
        <taxon>Orchidinae</taxon>
        <taxon>Platanthera</taxon>
    </lineage>
</organism>
<sequence length="76" mass="7626">MAEQWTIDLTKQLENPLSSTLGRTCPIGGGGSCGGAVQQSGGGQCFGQDRGEASTEYGSASGSAAFTRQSPASTKP</sequence>
<feature type="compositionally biased region" description="Polar residues" evidence="1">
    <location>
        <begin position="56"/>
        <end position="76"/>
    </location>
</feature>
<dbReference type="EMBL" id="JBBWWR010000004">
    <property type="protein sequence ID" value="KAK8967996.1"/>
    <property type="molecule type" value="Genomic_DNA"/>
</dbReference>
<evidence type="ECO:0000256" key="1">
    <source>
        <dbReference type="SAM" id="MobiDB-lite"/>
    </source>
</evidence>
<keyword evidence="3" id="KW-1185">Reference proteome</keyword>